<evidence type="ECO:0000313" key="3">
    <source>
        <dbReference type="Proteomes" id="UP001642409"/>
    </source>
</evidence>
<gene>
    <name evidence="1" type="ORF">HINF_LOCUS20887</name>
    <name evidence="2" type="ORF">HINF_LOCUS2433</name>
</gene>
<accession>A0AA86PCC3</accession>
<dbReference type="GO" id="GO:0003677">
    <property type="term" value="F:DNA binding"/>
    <property type="evidence" value="ECO:0007669"/>
    <property type="project" value="UniProtKB-KW"/>
</dbReference>
<dbReference type="SUPFAM" id="SSF46689">
    <property type="entry name" value="Homeodomain-like"/>
    <property type="match status" value="1"/>
</dbReference>
<proteinExistence type="predicted"/>
<reference evidence="2 3" key="2">
    <citation type="submission" date="2024-07" db="EMBL/GenBank/DDBJ databases">
        <authorList>
            <person name="Akdeniz Z."/>
        </authorList>
    </citation>
    <scope>NUCLEOTIDE SEQUENCE [LARGE SCALE GENOMIC DNA]</scope>
</reference>
<keyword evidence="1" id="KW-0371">Homeobox</keyword>
<sequence length="95" mass="11521">MKQILIIEVQQANYIVLNQIHQYVHIIKAIKNKRNQDKWSQEEDQLMNIAIQIYGKNITVISYVLISKSEAQIYQRLRYLRERNQKKQNMFKTLE</sequence>
<keyword evidence="3" id="KW-1185">Reference proteome</keyword>
<comment type="caution">
    <text evidence="1">The sequence shown here is derived from an EMBL/GenBank/DDBJ whole genome shotgun (WGS) entry which is preliminary data.</text>
</comment>
<evidence type="ECO:0000313" key="2">
    <source>
        <dbReference type="EMBL" id="CAL5973553.1"/>
    </source>
</evidence>
<dbReference type="EMBL" id="CAXDID020000004">
    <property type="protein sequence ID" value="CAL5973553.1"/>
    <property type="molecule type" value="Genomic_DNA"/>
</dbReference>
<dbReference type="AlphaFoldDB" id="A0AA86PCC3"/>
<organism evidence="1">
    <name type="scientific">Hexamita inflata</name>
    <dbReference type="NCBI Taxonomy" id="28002"/>
    <lineage>
        <taxon>Eukaryota</taxon>
        <taxon>Metamonada</taxon>
        <taxon>Diplomonadida</taxon>
        <taxon>Hexamitidae</taxon>
        <taxon>Hexamitinae</taxon>
        <taxon>Hexamita</taxon>
    </lineage>
</organism>
<protein>
    <submittedName>
        <fullName evidence="1">Homeobox-like domain superfamily</fullName>
    </submittedName>
    <submittedName>
        <fullName evidence="2">Homeobox-like_domain superfamily</fullName>
    </submittedName>
</protein>
<dbReference type="InterPro" id="IPR009057">
    <property type="entry name" value="Homeodomain-like_sf"/>
</dbReference>
<dbReference type="Gene3D" id="1.20.58.1880">
    <property type="match status" value="1"/>
</dbReference>
<name>A0AA86PCC3_9EUKA</name>
<keyword evidence="1" id="KW-0238">DNA-binding</keyword>
<evidence type="ECO:0000313" key="1">
    <source>
        <dbReference type="EMBL" id="CAI9933242.1"/>
    </source>
</evidence>
<dbReference type="Proteomes" id="UP001642409">
    <property type="component" value="Unassembled WGS sequence"/>
</dbReference>
<dbReference type="EMBL" id="CATOUU010000531">
    <property type="protein sequence ID" value="CAI9933242.1"/>
    <property type="molecule type" value="Genomic_DNA"/>
</dbReference>
<reference evidence="1" key="1">
    <citation type="submission" date="2023-06" db="EMBL/GenBank/DDBJ databases">
        <authorList>
            <person name="Kurt Z."/>
        </authorList>
    </citation>
    <scope>NUCLEOTIDE SEQUENCE</scope>
</reference>